<dbReference type="AlphaFoldDB" id="A0AAE9L5S4"/>
<name>A0AAE9L5S4_PAEPO</name>
<evidence type="ECO:0000313" key="1">
    <source>
        <dbReference type="EMBL" id="URJ49079.1"/>
    </source>
</evidence>
<accession>A0AAE9L5S4</accession>
<evidence type="ECO:0000313" key="2">
    <source>
        <dbReference type="Proteomes" id="UP001055784"/>
    </source>
</evidence>
<protein>
    <submittedName>
        <fullName evidence="1">Uncharacterized protein</fullName>
    </submittedName>
</protein>
<dbReference type="Proteomes" id="UP001055784">
    <property type="component" value="Chromosome"/>
</dbReference>
<gene>
    <name evidence="1" type="ORF">MF626_003385</name>
</gene>
<reference evidence="1" key="1">
    <citation type="submission" date="2022-11" db="EMBL/GenBank/DDBJ databases">
        <authorList>
            <person name="Vasilchenko N.G."/>
            <person name="Prazdnova E.V."/>
            <person name="Gorovtsov A.V."/>
            <person name="Chistyakov V.A."/>
            <person name="Pak M.L."/>
        </authorList>
    </citation>
    <scope>NUCLEOTIDE SEQUENCE</scope>
    <source>
        <strain evidence="1">R 4.5</strain>
    </source>
</reference>
<proteinExistence type="predicted"/>
<dbReference type="EMBL" id="CP097770">
    <property type="protein sequence ID" value="URJ49079.1"/>
    <property type="molecule type" value="Genomic_DNA"/>
</dbReference>
<organism evidence="1 2">
    <name type="scientific">Paenibacillus polymyxa</name>
    <name type="common">Bacillus polymyxa</name>
    <dbReference type="NCBI Taxonomy" id="1406"/>
    <lineage>
        <taxon>Bacteria</taxon>
        <taxon>Bacillati</taxon>
        <taxon>Bacillota</taxon>
        <taxon>Bacilli</taxon>
        <taxon>Bacillales</taxon>
        <taxon>Paenibacillaceae</taxon>
        <taxon>Paenibacillus</taxon>
    </lineage>
</organism>
<dbReference type="RefSeq" id="WP_250259619.1">
    <property type="nucleotide sequence ID" value="NZ_CP097770.1"/>
</dbReference>
<sequence>MRKYFQIPEKVIRKLAKVKEVKNIRGKDIVDIIDAIEAAGHTDDLIHLQMEFSFTKNKGGLIIERPLSPFPKESDTPEKFLKRLVEREVIPSNFQSRIHWQPALDDTIKICGAYRDANVVFLNIVQRKFSTRKSGWGGSIVEPYADVAPVVIHFEENIFIEYRTSQLANIKPFILDLLGYQGEIPFEKITKVTNADANAIKATLQAIYSSEQLALPSTVGSIRLNSSKGKYDLENDAFVAELRKFLLSHNFPADDRMDVTCHMAQFKDPITGVELPITFDINIKSGGFKFSTVVTQSAIDHIVDTIVRVCYINKQQKHGEPEEVLS</sequence>